<accession>A0A5S3WX93</accession>
<dbReference type="RefSeq" id="WP_138545650.1">
    <property type="nucleotide sequence ID" value="NZ_PNCJ01000020.1"/>
</dbReference>
<evidence type="ECO:0000313" key="3">
    <source>
        <dbReference type="Proteomes" id="UP000306719"/>
    </source>
</evidence>
<protein>
    <submittedName>
        <fullName evidence="2">Uncharacterized protein</fullName>
    </submittedName>
</protein>
<gene>
    <name evidence="2" type="ORF">CWB98_15475</name>
</gene>
<sequence>MKLTKLLIVLGVLCAVVVFALDRAQLSCFHCIKVYHFNVLVMPFALMSLVMLVAGLMRLLRGPRIKLSTVQMSEACDADHPGA</sequence>
<name>A0A5S3WX93_9GAMM</name>
<evidence type="ECO:0000256" key="1">
    <source>
        <dbReference type="SAM" id="Phobius"/>
    </source>
</evidence>
<comment type="caution">
    <text evidence="2">The sequence shown here is derived from an EMBL/GenBank/DDBJ whole genome shotgun (WGS) entry which is preliminary data.</text>
</comment>
<feature type="transmembrane region" description="Helical" evidence="1">
    <location>
        <begin position="34"/>
        <end position="57"/>
    </location>
</feature>
<dbReference type="EMBL" id="PNCJ01000020">
    <property type="protein sequence ID" value="TMP35850.1"/>
    <property type="molecule type" value="Genomic_DNA"/>
</dbReference>
<dbReference type="AlphaFoldDB" id="A0A5S3WX93"/>
<organism evidence="2 3">
    <name type="scientific">Pseudoalteromonas rubra</name>
    <dbReference type="NCBI Taxonomy" id="43658"/>
    <lineage>
        <taxon>Bacteria</taxon>
        <taxon>Pseudomonadati</taxon>
        <taxon>Pseudomonadota</taxon>
        <taxon>Gammaproteobacteria</taxon>
        <taxon>Alteromonadales</taxon>
        <taxon>Pseudoalteromonadaceae</taxon>
        <taxon>Pseudoalteromonas</taxon>
    </lineage>
</organism>
<keyword evidence="1" id="KW-0812">Transmembrane</keyword>
<reference evidence="2 3" key="1">
    <citation type="submission" date="2018-01" db="EMBL/GenBank/DDBJ databases">
        <authorList>
            <person name="Paulsen S."/>
            <person name="Gram L.K."/>
        </authorList>
    </citation>
    <scope>NUCLEOTIDE SEQUENCE [LARGE SCALE GENOMIC DNA]</scope>
    <source>
        <strain evidence="2 3">S2599</strain>
    </source>
</reference>
<keyword evidence="1" id="KW-1133">Transmembrane helix</keyword>
<dbReference type="Proteomes" id="UP000306719">
    <property type="component" value="Unassembled WGS sequence"/>
</dbReference>
<evidence type="ECO:0000313" key="2">
    <source>
        <dbReference type="EMBL" id="TMP35850.1"/>
    </source>
</evidence>
<keyword evidence="1" id="KW-0472">Membrane</keyword>
<proteinExistence type="predicted"/>
<reference evidence="3" key="2">
    <citation type="submission" date="2019-06" db="EMBL/GenBank/DDBJ databases">
        <title>Co-occurence of chitin degradation, pigmentation and bioactivity in marine Pseudoalteromonas.</title>
        <authorList>
            <person name="Sonnenschein E.C."/>
            <person name="Bech P.K."/>
        </authorList>
    </citation>
    <scope>NUCLEOTIDE SEQUENCE [LARGE SCALE GENOMIC DNA]</scope>
    <source>
        <strain evidence="3">S2599</strain>
    </source>
</reference>